<gene>
    <name evidence="1" type="ORF">STSP_41830</name>
</gene>
<dbReference type="EMBL" id="LOHS01000089">
    <property type="protein sequence ID" value="OAH12505.1"/>
    <property type="molecule type" value="Genomic_DNA"/>
</dbReference>
<dbReference type="RefSeq" id="WP_408646336.1">
    <property type="nucleotide sequence ID" value="NZ_LOHS01000089.1"/>
</dbReference>
<reference evidence="1 2" key="1">
    <citation type="submission" date="2015-12" db="EMBL/GenBank/DDBJ databases">
        <title>Genome sequence of Streptomyces sp. G25.</title>
        <authorList>
            <person name="Poehlein A."/>
            <person name="Roettig A."/>
            <person name="Hiessl S."/>
            <person name="Hauschild P."/>
            <person name="Schauer J."/>
            <person name="Madkour M.H."/>
            <person name="Al-Ansari A.M."/>
            <person name="Almakishah N.H."/>
            <person name="Steinbuechel A."/>
            <person name="Daniel R."/>
        </authorList>
    </citation>
    <scope>NUCLEOTIDE SEQUENCE [LARGE SCALE GENOMIC DNA]</scope>
    <source>
        <strain evidence="2">G25(2015)</strain>
    </source>
</reference>
<dbReference type="Pfam" id="PF19907">
    <property type="entry name" value="DUF6380"/>
    <property type="match status" value="1"/>
</dbReference>
<protein>
    <submittedName>
        <fullName evidence="1">Uncharacterized protein</fullName>
    </submittedName>
</protein>
<sequence>MNLHGRRVTTRGKRCATLRLGVASLTAAAPRAIVERFADIERWAGGEGTR</sequence>
<comment type="caution">
    <text evidence="1">The sequence shown here is derived from an EMBL/GenBank/DDBJ whole genome shotgun (WGS) entry which is preliminary data.</text>
</comment>
<name>A0A177HNL4_9ACTN</name>
<evidence type="ECO:0000313" key="2">
    <source>
        <dbReference type="Proteomes" id="UP000077381"/>
    </source>
</evidence>
<proteinExistence type="predicted"/>
<evidence type="ECO:0000313" key="1">
    <source>
        <dbReference type="EMBL" id="OAH12505.1"/>
    </source>
</evidence>
<dbReference type="PATRIC" id="fig|1716141.3.peg.4403"/>
<dbReference type="AlphaFoldDB" id="A0A177HNL4"/>
<dbReference type="Proteomes" id="UP000077381">
    <property type="component" value="Unassembled WGS sequence"/>
</dbReference>
<accession>A0A177HNL4</accession>
<organism evidence="1 2">
    <name type="scientific">Streptomyces jeddahensis</name>
    <dbReference type="NCBI Taxonomy" id="1716141"/>
    <lineage>
        <taxon>Bacteria</taxon>
        <taxon>Bacillati</taxon>
        <taxon>Actinomycetota</taxon>
        <taxon>Actinomycetes</taxon>
        <taxon>Kitasatosporales</taxon>
        <taxon>Streptomycetaceae</taxon>
        <taxon>Streptomyces</taxon>
    </lineage>
</organism>
<dbReference type="InterPro" id="IPR045960">
    <property type="entry name" value="DUF6380"/>
</dbReference>
<keyword evidence="2" id="KW-1185">Reference proteome</keyword>